<name>A0A2N5X5U1_9GAMM</name>
<sequence length="81" mass="8754">MTTIVKLAAEAWEDLEDDAEALLDEWLVSEGDTVSAGQVLANVMLIKTTHEISAPVDGTVVKLLVAEEDSFGRDQPLAEIE</sequence>
<protein>
    <submittedName>
        <fullName evidence="4">Biotin attachment protein</fullName>
    </submittedName>
</protein>
<dbReference type="AlphaFoldDB" id="A0A2N5X5U1"/>
<dbReference type="CDD" id="cd06849">
    <property type="entry name" value="lipoyl_domain"/>
    <property type="match status" value="1"/>
</dbReference>
<evidence type="ECO:0000256" key="1">
    <source>
        <dbReference type="ARBA" id="ARBA00001938"/>
    </source>
</evidence>
<dbReference type="EMBL" id="PKUS01000003">
    <property type="protein sequence ID" value="PLW69854.1"/>
    <property type="molecule type" value="Genomic_DNA"/>
</dbReference>
<evidence type="ECO:0000313" key="5">
    <source>
        <dbReference type="Proteomes" id="UP000235005"/>
    </source>
</evidence>
<dbReference type="PROSITE" id="PS00189">
    <property type="entry name" value="LIPOYL"/>
    <property type="match status" value="1"/>
</dbReference>
<dbReference type="RefSeq" id="WP_076001906.1">
    <property type="nucleotide sequence ID" value="NZ_PKUS01000003.1"/>
</dbReference>
<dbReference type="Proteomes" id="UP000235005">
    <property type="component" value="Unassembled WGS sequence"/>
</dbReference>
<proteinExistence type="predicted"/>
<comment type="caution">
    <text evidence="4">The sequence shown here is derived from an EMBL/GenBank/DDBJ whole genome shotgun (WGS) entry which is preliminary data.</text>
</comment>
<gene>
    <name evidence="4" type="ORF">C0039_04795</name>
</gene>
<dbReference type="SUPFAM" id="SSF51230">
    <property type="entry name" value="Single hybrid motif"/>
    <property type="match status" value="1"/>
</dbReference>
<organism evidence="4 5">
    <name type="scientific">Pseudohalioglobus lutimaris</name>
    <dbReference type="NCBI Taxonomy" id="1737061"/>
    <lineage>
        <taxon>Bacteria</taxon>
        <taxon>Pseudomonadati</taxon>
        <taxon>Pseudomonadota</taxon>
        <taxon>Gammaproteobacteria</taxon>
        <taxon>Cellvibrionales</taxon>
        <taxon>Halieaceae</taxon>
        <taxon>Pseudohalioglobus</taxon>
    </lineage>
</organism>
<accession>A0A2N5X5U1</accession>
<dbReference type="PROSITE" id="PS50968">
    <property type="entry name" value="BIOTINYL_LIPOYL"/>
    <property type="match status" value="1"/>
</dbReference>
<dbReference type="InterPro" id="IPR003016">
    <property type="entry name" value="2-oxoA_DH_lipoyl-BS"/>
</dbReference>
<comment type="cofactor">
    <cofactor evidence="1">
        <name>(R)-lipoate</name>
        <dbReference type="ChEBI" id="CHEBI:83088"/>
    </cofactor>
</comment>
<dbReference type="InterPro" id="IPR011053">
    <property type="entry name" value="Single_hybrid_motif"/>
</dbReference>
<evidence type="ECO:0000256" key="2">
    <source>
        <dbReference type="ARBA" id="ARBA00022823"/>
    </source>
</evidence>
<keyword evidence="5" id="KW-1185">Reference proteome</keyword>
<evidence type="ECO:0000313" key="4">
    <source>
        <dbReference type="EMBL" id="PLW69854.1"/>
    </source>
</evidence>
<evidence type="ECO:0000259" key="3">
    <source>
        <dbReference type="PROSITE" id="PS50968"/>
    </source>
</evidence>
<dbReference type="InterPro" id="IPR000089">
    <property type="entry name" value="Biotin_lipoyl"/>
</dbReference>
<keyword evidence="2" id="KW-0450">Lipoyl</keyword>
<dbReference type="Pfam" id="PF00364">
    <property type="entry name" value="Biotin_lipoyl"/>
    <property type="match status" value="1"/>
</dbReference>
<dbReference type="Gene3D" id="2.40.50.100">
    <property type="match status" value="1"/>
</dbReference>
<reference evidence="4 5" key="1">
    <citation type="submission" date="2018-01" db="EMBL/GenBank/DDBJ databases">
        <title>The draft genome sequence of Halioglobus lutimaris HF004.</title>
        <authorList>
            <person name="Du Z.-J."/>
            <person name="Shi M.-J."/>
        </authorList>
    </citation>
    <scope>NUCLEOTIDE SEQUENCE [LARGE SCALE GENOMIC DNA]</scope>
    <source>
        <strain evidence="4 5">HF004</strain>
    </source>
</reference>
<feature type="domain" description="Lipoyl-binding" evidence="3">
    <location>
        <begin position="2"/>
        <end position="81"/>
    </location>
</feature>